<keyword evidence="3 4" id="KW-0975">Bacterial flagellum</keyword>
<evidence type="ECO:0000256" key="2">
    <source>
        <dbReference type="ARBA" id="ARBA00009677"/>
    </source>
</evidence>
<dbReference type="InterPro" id="IPR053967">
    <property type="entry name" value="LlgE_F_G-like_D1"/>
</dbReference>
<dbReference type="Proteomes" id="UP001242313">
    <property type="component" value="Unassembled WGS sequence"/>
</dbReference>
<reference evidence="8 9" key="1">
    <citation type="submission" date="2023-07" db="EMBL/GenBank/DDBJ databases">
        <title>Genomic Encyclopedia of Type Strains, Phase IV (KMG-IV): sequencing the most valuable type-strain genomes for metagenomic binning, comparative biology and taxonomic classification.</title>
        <authorList>
            <person name="Goeker M."/>
        </authorList>
    </citation>
    <scope>NUCLEOTIDE SEQUENCE [LARGE SCALE GENOMIC DNA]</scope>
    <source>
        <strain evidence="8 9">DSM 19598</strain>
    </source>
</reference>
<comment type="subcellular location">
    <subcellularLocation>
        <location evidence="1 4">Bacterial flagellum basal body</location>
    </subcellularLocation>
</comment>
<dbReference type="Pfam" id="PF06429">
    <property type="entry name" value="Flg_bbr_C"/>
    <property type="match status" value="1"/>
</dbReference>
<keyword evidence="8" id="KW-0282">Flagellum</keyword>
<dbReference type="InterPro" id="IPR019776">
    <property type="entry name" value="Flagellar_basal_body_rod_CS"/>
</dbReference>
<comment type="caution">
    <text evidence="8">The sequence shown here is derived from an EMBL/GenBank/DDBJ whole genome shotgun (WGS) entry which is preliminary data.</text>
</comment>
<evidence type="ECO:0000313" key="9">
    <source>
        <dbReference type="Proteomes" id="UP001242313"/>
    </source>
</evidence>
<dbReference type="Pfam" id="PF00460">
    <property type="entry name" value="Flg_bb_rod"/>
    <property type="match status" value="1"/>
</dbReference>
<keyword evidence="8" id="KW-0966">Cell projection</keyword>
<evidence type="ECO:0000259" key="5">
    <source>
        <dbReference type="Pfam" id="PF00460"/>
    </source>
</evidence>
<keyword evidence="9" id="KW-1185">Reference proteome</keyword>
<dbReference type="NCBIfam" id="TIGR03506">
    <property type="entry name" value="FlgEFG_subfam"/>
    <property type="match status" value="1"/>
</dbReference>
<keyword evidence="8" id="KW-0969">Cilium</keyword>
<feature type="domain" description="Flagellar hook protein FlgE/F/G-like D1" evidence="7">
    <location>
        <begin position="111"/>
        <end position="166"/>
    </location>
</feature>
<name>A0ABU0FRQ8_9BACI</name>
<proteinExistence type="inferred from homology"/>
<dbReference type="InterPro" id="IPR001444">
    <property type="entry name" value="Flag_bb_rod_N"/>
</dbReference>
<dbReference type="PANTHER" id="PTHR30435:SF1">
    <property type="entry name" value="FLAGELLAR HOOK PROTEIN FLGE"/>
    <property type="match status" value="1"/>
</dbReference>
<evidence type="ECO:0000259" key="6">
    <source>
        <dbReference type="Pfam" id="PF06429"/>
    </source>
</evidence>
<evidence type="ECO:0000256" key="3">
    <source>
        <dbReference type="ARBA" id="ARBA00023143"/>
    </source>
</evidence>
<dbReference type="InterPro" id="IPR020013">
    <property type="entry name" value="Flagellar_FlgE/F/G"/>
</dbReference>
<sequence length="420" mass="44234">MDRWKQPLKSKGDGQAMLRSMYSGISGMKNFQTKLDVIGNNIANVNTYGFKKGRVTFKDTMNQTISGASAATQNKGGKNPMQVGLGSTIASIDMIDTQSSLQTTGRALDLAISGDGYFVVKQGQSQMYTRAGNFYLDDNGTLVTGDGLKVQSLNNGILEDITVNVNALLPAKQTTELVMKGNLPEDAKGSSELLQQLKVVDGNGMDHVIDMTLNPNGANGAATGNWTVSFVDKSIPVADPTAPNPNITTVNIQIPTNTPQNITLKLNDGSGTATPFNVVLPLEGLTVDGGSMDANAYPDGNTQGALESFNIGSTGEINGVFSNGLVLTLGQLALAKFSNPSGLSKVGNNTLQESVNSGTANINVPGEGRGSIAAGSLEMSNVDLSEEFTEMITAQRGFQANTRIITTSDEILQELVNLKR</sequence>
<gene>
    <name evidence="8" type="ORF">J2S25_000680</name>
</gene>
<feature type="domain" description="Flagellar basal-body/hook protein C-terminal" evidence="6">
    <location>
        <begin position="374"/>
        <end position="418"/>
    </location>
</feature>
<dbReference type="SUPFAM" id="SSF117143">
    <property type="entry name" value="Flagellar hook protein flgE"/>
    <property type="match status" value="1"/>
</dbReference>
<dbReference type="PANTHER" id="PTHR30435">
    <property type="entry name" value="FLAGELLAR PROTEIN"/>
    <property type="match status" value="1"/>
</dbReference>
<evidence type="ECO:0000256" key="4">
    <source>
        <dbReference type="RuleBase" id="RU362116"/>
    </source>
</evidence>
<evidence type="ECO:0000256" key="1">
    <source>
        <dbReference type="ARBA" id="ARBA00004117"/>
    </source>
</evidence>
<feature type="domain" description="Flagellar basal body rod protein N-terminal" evidence="5">
    <location>
        <begin position="21"/>
        <end position="51"/>
    </location>
</feature>
<evidence type="ECO:0000259" key="7">
    <source>
        <dbReference type="Pfam" id="PF22692"/>
    </source>
</evidence>
<dbReference type="Pfam" id="PF22692">
    <property type="entry name" value="LlgE_F_G_D1"/>
    <property type="match status" value="1"/>
</dbReference>
<dbReference type="InterPro" id="IPR010930">
    <property type="entry name" value="Flg_bb/hook_C_dom"/>
</dbReference>
<dbReference type="InterPro" id="IPR037925">
    <property type="entry name" value="FlgE/F/G-like"/>
</dbReference>
<comment type="similarity">
    <text evidence="2 4">Belongs to the flagella basal body rod proteins family.</text>
</comment>
<organism evidence="8 9">
    <name type="scientific">Mesobacillus stamsii</name>
    <dbReference type="NCBI Taxonomy" id="225347"/>
    <lineage>
        <taxon>Bacteria</taxon>
        <taxon>Bacillati</taxon>
        <taxon>Bacillota</taxon>
        <taxon>Bacilli</taxon>
        <taxon>Bacillales</taxon>
        <taxon>Bacillaceae</taxon>
        <taxon>Mesobacillus</taxon>
    </lineage>
</organism>
<accession>A0ABU0FRQ8</accession>
<dbReference type="EMBL" id="JAUSUN010000003">
    <property type="protein sequence ID" value="MDQ0412500.1"/>
    <property type="molecule type" value="Genomic_DNA"/>
</dbReference>
<dbReference type="PROSITE" id="PS00588">
    <property type="entry name" value="FLAGELLA_BB_ROD"/>
    <property type="match status" value="1"/>
</dbReference>
<evidence type="ECO:0000313" key="8">
    <source>
        <dbReference type="EMBL" id="MDQ0412500.1"/>
    </source>
</evidence>
<protein>
    <recommendedName>
        <fullName evidence="4">Flagellar hook protein FlgE</fullName>
    </recommendedName>
</protein>
<comment type="function">
    <text evidence="4">A flexible structure which links the flagellar filament to the drive apparatus in the basal body.</text>
</comment>